<dbReference type="WBParaSite" id="PS1159_v2.g3329.t1">
    <property type="protein sequence ID" value="PS1159_v2.g3329.t1"/>
    <property type="gene ID" value="PS1159_v2.g3329"/>
</dbReference>
<reference evidence="2" key="1">
    <citation type="submission" date="2022-11" db="UniProtKB">
        <authorList>
            <consortium name="WormBaseParasite"/>
        </authorList>
    </citation>
    <scope>IDENTIFICATION</scope>
</reference>
<accession>A0AC35GB27</accession>
<proteinExistence type="predicted"/>
<evidence type="ECO:0000313" key="1">
    <source>
        <dbReference type="Proteomes" id="UP000887580"/>
    </source>
</evidence>
<protein>
    <submittedName>
        <fullName evidence="2">Uncharacterized protein</fullName>
    </submittedName>
</protein>
<evidence type="ECO:0000313" key="2">
    <source>
        <dbReference type="WBParaSite" id="PS1159_v2.g3329.t1"/>
    </source>
</evidence>
<name>A0AC35GB27_9BILA</name>
<sequence>MLKKEIEELKEKNEKLECEAEKNLEDEQKLKALATSAKSCDLTVAKQRKERMCAKIQPEKILRLTAQALLKTQKNKNDEIKNKNNEEKIEILEEQLRKAEKRVSFC</sequence>
<organism evidence="1 2">
    <name type="scientific">Panagrolaimus sp. PS1159</name>
    <dbReference type="NCBI Taxonomy" id="55785"/>
    <lineage>
        <taxon>Eukaryota</taxon>
        <taxon>Metazoa</taxon>
        <taxon>Ecdysozoa</taxon>
        <taxon>Nematoda</taxon>
        <taxon>Chromadorea</taxon>
        <taxon>Rhabditida</taxon>
        <taxon>Tylenchina</taxon>
        <taxon>Panagrolaimomorpha</taxon>
        <taxon>Panagrolaimoidea</taxon>
        <taxon>Panagrolaimidae</taxon>
        <taxon>Panagrolaimus</taxon>
    </lineage>
</organism>
<dbReference type="Proteomes" id="UP000887580">
    <property type="component" value="Unplaced"/>
</dbReference>